<evidence type="ECO:0000256" key="2">
    <source>
        <dbReference type="ARBA" id="ARBA00012907"/>
    </source>
</evidence>
<dbReference type="Gene3D" id="3.40.50.720">
    <property type="entry name" value="NAD(P)-binding Rossmann-like Domain"/>
    <property type="match status" value="1"/>
</dbReference>
<dbReference type="InterPro" id="IPR050724">
    <property type="entry name" value="Glu_Leu_Phe_Val_DH"/>
</dbReference>
<dbReference type="InterPro" id="IPR006097">
    <property type="entry name" value="Glu/Leu/Phe/Val/Trp_DH_dimer"/>
</dbReference>
<dbReference type="GO" id="GO:0006537">
    <property type="term" value="P:glutamate biosynthetic process"/>
    <property type="evidence" value="ECO:0007669"/>
    <property type="project" value="TreeGrafter"/>
</dbReference>
<dbReference type="FunFam" id="1.10.285.10:FF:000001">
    <property type="entry name" value="Glutamate dehydrogenase"/>
    <property type="match status" value="1"/>
</dbReference>
<evidence type="ECO:0000313" key="6">
    <source>
        <dbReference type="EnsemblProtists" id="EOD04393"/>
    </source>
</evidence>
<dbReference type="InterPro" id="IPR033922">
    <property type="entry name" value="NAD_bind_Glu_DH"/>
</dbReference>
<accession>A0A0D3HZF8</accession>
<dbReference type="InterPro" id="IPR006096">
    <property type="entry name" value="Glu/Leu/Phe/Val/Trp_DH_C"/>
</dbReference>
<dbReference type="GeneID" id="17250549"/>
<evidence type="ECO:0000259" key="5">
    <source>
        <dbReference type="SMART" id="SM00839"/>
    </source>
</evidence>
<dbReference type="eggNOG" id="KOG2250">
    <property type="taxonomic scope" value="Eukaryota"/>
</dbReference>
<dbReference type="RefSeq" id="XP_005756822.1">
    <property type="nucleotide sequence ID" value="XM_005756765.1"/>
</dbReference>
<dbReference type="GO" id="GO:0005829">
    <property type="term" value="C:cytosol"/>
    <property type="evidence" value="ECO:0007669"/>
    <property type="project" value="TreeGrafter"/>
</dbReference>
<dbReference type="CDD" id="cd05313">
    <property type="entry name" value="NAD_bind_2_Glu_DH"/>
    <property type="match status" value="1"/>
</dbReference>
<dbReference type="HOGENOM" id="CLU_025763_2_1_1"/>
<evidence type="ECO:0000256" key="3">
    <source>
        <dbReference type="ARBA" id="ARBA00023002"/>
    </source>
</evidence>
<sequence>MLHLVLAAASWQGARPVASPRSLRSCAIRQCAVGPLPGSFVVPKVDEVAARLKKEADTGHVPFNPVAEADFVAETLFVARRHDANEGPYIQAVQEVAESLAPLFVREPHYFYLFKTMLEPERMIQFRVPWIDDKGRTRVNRGWRVQWSSALGPYKGGMRFHATVTSGVIKFLGFEQTFKNALTGMSLGSGKGGSDFNPKGKSEAEIMRFCQSFMTALAPHIGPNRDVPAGDIGVGAKEIGYMYGQYKRLKQGEFEGVLTGKDPAWGGSLIRPEATGYGCVYFARAALEAHGQHIAGKRALVSGSGNVAQFTAKKLLALGAKVLTFSDSEGTVHEPDGFTEEQLAQLVAVKQKRGGRVSEYARLSPTAVFLDGERPWSIAADIAFPSATQNEIDDADGAALVANGVVGVFEGANMPSTPEAIARFEERGVIFGPAKASNAGGVAVSGMEMAQNAQRVSWDAETVDRELQAVMTRIHGECHAAAVEYGFGGNLKAGANIAGFKRVADALRDQGAV</sequence>
<protein>
    <recommendedName>
        <fullName evidence="2">glutamate dehydrogenase (NADP(+))</fullName>
        <ecNumber evidence="2">1.4.1.4</ecNumber>
    </recommendedName>
</protein>
<dbReference type="NCBIfam" id="NF006929">
    <property type="entry name" value="PRK09414.1"/>
    <property type="match status" value="1"/>
</dbReference>
<dbReference type="SUPFAM" id="SSF51735">
    <property type="entry name" value="NAD(P)-binding Rossmann-fold domains"/>
    <property type="match status" value="1"/>
</dbReference>
<dbReference type="Pfam" id="PF02812">
    <property type="entry name" value="ELFV_dehydrog_N"/>
    <property type="match status" value="1"/>
</dbReference>
<dbReference type="FunFam" id="3.40.50.720:FF:000030">
    <property type="entry name" value="Glutamate dehydrogenase"/>
    <property type="match status" value="1"/>
</dbReference>
<keyword evidence="7" id="KW-1185">Reference proteome</keyword>
<proteinExistence type="inferred from homology"/>
<dbReference type="AlphaFoldDB" id="A0A0D3HZF8"/>
<dbReference type="EnsemblProtists" id="EOD04393">
    <property type="protein sequence ID" value="EOD04393"/>
    <property type="gene ID" value="EMIHUDRAFT_69206"/>
</dbReference>
<dbReference type="Gene3D" id="1.10.285.10">
    <property type="entry name" value="Glutamate Dehydrogenase, chain A, domain 3"/>
    <property type="match status" value="2"/>
</dbReference>
<dbReference type="PRINTS" id="PR00082">
    <property type="entry name" value="GLFDHDRGNASE"/>
</dbReference>
<dbReference type="FunFam" id="3.40.50.10860:FF:000002">
    <property type="entry name" value="Glutamate dehydrogenase"/>
    <property type="match status" value="1"/>
</dbReference>
<dbReference type="Proteomes" id="UP000013827">
    <property type="component" value="Unassembled WGS sequence"/>
</dbReference>
<dbReference type="InterPro" id="IPR006095">
    <property type="entry name" value="Glu/Leu/Phe/Val/Trp_DH"/>
</dbReference>
<dbReference type="PANTHER" id="PTHR43571:SF1">
    <property type="entry name" value="NADP-SPECIFIC GLUTAMATE DEHYDROGENASE 1-RELATED"/>
    <property type="match status" value="1"/>
</dbReference>
<dbReference type="PANTHER" id="PTHR43571">
    <property type="entry name" value="NADP-SPECIFIC GLUTAMATE DEHYDROGENASE 1-RELATED"/>
    <property type="match status" value="1"/>
</dbReference>
<comment type="similarity">
    <text evidence="1 4">Belongs to the Glu/Leu/Phe/Val dehydrogenases family.</text>
</comment>
<dbReference type="EC" id="1.4.1.4" evidence="2"/>
<dbReference type="PaxDb" id="2903-EOD04393"/>
<organism evidence="6 7">
    <name type="scientific">Emiliania huxleyi (strain CCMP1516)</name>
    <dbReference type="NCBI Taxonomy" id="280463"/>
    <lineage>
        <taxon>Eukaryota</taxon>
        <taxon>Haptista</taxon>
        <taxon>Haptophyta</taxon>
        <taxon>Prymnesiophyceae</taxon>
        <taxon>Isochrysidales</taxon>
        <taxon>Noelaerhabdaceae</taxon>
        <taxon>Emiliania</taxon>
    </lineage>
</organism>
<dbReference type="Pfam" id="PF00208">
    <property type="entry name" value="ELFV_dehydrog"/>
    <property type="match status" value="1"/>
</dbReference>
<reference evidence="6" key="2">
    <citation type="submission" date="2024-10" db="UniProtKB">
        <authorList>
            <consortium name="EnsemblProtists"/>
        </authorList>
    </citation>
    <scope>IDENTIFICATION</scope>
</reference>
<dbReference type="STRING" id="2903.R1B4B0"/>
<reference evidence="7" key="1">
    <citation type="journal article" date="2013" name="Nature">
        <title>Pan genome of the phytoplankton Emiliania underpins its global distribution.</title>
        <authorList>
            <person name="Read B.A."/>
            <person name="Kegel J."/>
            <person name="Klute M.J."/>
            <person name="Kuo A."/>
            <person name="Lefebvre S.C."/>
            <person name="Maumus F."/>
            <person name="Mayer C."/>
            <person name="Miller J."/>
            <person name="Monier A."/>
            <person name="Salamov A."/>
            <person name="Young J."/>
            <person name="Aguilar M."/>
            <person name="Claverie J.M."/>
            <person name="Frickenhaus S."/>
            <person name="Gonzalez K."/>
            <person name="Herman E.K."/>
            <person name="Lin Y.C."/>
            <person name="Napier J."/>
            <person name="Ogata H."/>
            <person name="Sarno A.F."/>
            <person name="Shmutz J."/>
            <person name="Schroeder D."/>
            <person name="de Vargas C."/>
            <person name="Verret F."/>
            <person name="von Dassow P."/>
            <person name="Valentin K."/>
            <person name="Van de Peer Y."/>
            <person name="Wheeler G."/>
            <person name="Dacks J.B."/>
            <person name="Delwiche C.F."/>
            <person name="Dyhrman S.T."/>
            <person name="Glockner G."/>
            <person name="John U."/>
            <person name="Richards T."/>
            <person name="Worden A.Z."/>
            <person name="Zhang X."/>
            <person name="Grigoriev I.V."/>
            <person name="Allen A.E."/>
            <person name="Bidle K."/>
            <person name="Borodovsky M."/>
            <person name="Bowler C."/>
            <person name="Brownlee C."/>
            <person name="Cock J.M."/>
            <person name="Elias M."/>
            <person name="Gladyshev V.N."/>
            <person name="Groth M."/>
            <person name="Guda C."/>
            <person name="Hadaegh A."/>
            <person name="Iglesias-Rodriguez M.D."/>
            <person name="Jenkins J."/>
            <person name="Jones B.M."/>
            <person name="Lawson T."/>
            <person name="Leese F."/>
            <person name="Lindquist E."/>
            <person name="Lobanov A."/>
            <person name="Lomsadze A."/>
            <person name="Malik S.B."/>
            <person name="Marsh M.E."/>
            <person name="Mackinder L."/>
            <person name="Mock T."/>
            <person name="Mueller-Roeber B."/>
            <person name="Pagarete A."/>
            <person name="Parker M."/>
            <person name="Probert I."/>
            <person name="Quesneville H."/>
            <person name="Raines C."/>
            <person name="Rensing S.A."/>
            <person name="Riano-Pachon D.M."/>
            <person name="Richier S."/>
            <person name="Rokitta S."/>
            <person name="Shiraiwa Y."/>
            <person name="Soanes D.M."/>
            <person name="van der Giezen M."/>
            <person name="Wahlund T.M."/>
            <person name="Williams B."/>
            <person name="Wilson W."/>
            <person name="Wolfe G."/>
            <person name="Wurch L.L."/>
        </authorList>
    </citation>
    <scope>NUCLEOTIDE SEQUENCE</scope>
</reference>
<dbReference type="InterPro" id="IPR046346">
    <property type="entry name" value="Aminoacid_DH-like_N_sf"/>
</dbReference>
<dbReference type="OMA" id="MIMGWMM"/>
<dbReference type="SUPFAM" id="SSF53223">
    <property type="entry name" value="Aminoacid dehydrogenase-like, N-terminal domain"/>
    <property type="match status" value="1"/>
</dbReference>
<keyword evidence="3 4" id="KW-0560">Oxidoreductase</keyword>
<dbReference type="GO" id="GO:0004354">
    <property type="term" value="F:glutamate dehydrogenase (NADP+) activity"/>
    <property type="evidence" value="ECO:0007669"/>
    <property type="project" value="UniProtKB-EC"/>
</dbReference>
<evidence type="ECO:0000313" key="7">
    <source>
        <dbReference type="Proteomes" id="UP000013827"/>
    </source>
</evidence>
<evidence type="ECO:0000256" key="1">
    <source>
        <dbReference type="ARBA" id="ARBA00006382"/>
    </source>
</evidence>
<dbReference type="InterPro" id="IPR036291">
    <property type="entry name" value="NAD(P)-bd_dom_sf"/>
</dbReference>
<feature type="domain" description="Glutamate/phenylalanine/leucine/valine/L-tryptophan dehydrogenase C-terminal" evidence="5">
    <location>
        <begin position="268"/>
        <end position="511"/>
    </location>
</feature>
<evidence type="ECO:0000256" key="4">
    <source>
        <dbReference type="RuleBase" id="RU004417"/>
    </source>
</evidence>
<dbReference type="SMART" id="SM00839">
    <property type="entry name" value="ELFV_dehydrog"/>
    <property type="match status" value="1"/>
</dbReference>
<dbReference type="KEGG" id="ehx:EMIHUDRAFT_69206"/>
<dbReference type="Gene3D" id="3.40.50.10860">
    <property type="entry name" value="Leucine Dehydrogenase, chain A, domain 1"/>
    <property type="match status" value="1"/>
</dbReference>
<name>A0A0D3HZF8_EMIH1</name>